<feature type="transmembrane region" description="Helical" evidence="5">
    <location>
        <begin position="266"/>
        <end position="286"/>
    </location>
</feature>
<evidence type="ECO:0000256" key="2">
    <source>
        <dbReference type="ARBA" id="ARBA00022692"/>
    </source>
</evidence>
<evidence type="ECO:0000256" key="4">
    <source>
        <dbReference type="ARBA" id="ARBA00023136"/>
    </source>
</evidence>
<keyword evidence="4 5" id="KW-0472">Membrane</keyword>
<keyword evidence="3 5" id="KW-1133">Transmembrane helix</keyword>
<feature type="transmembrane region" description="Helical" evidence="5">
    <location>
        <begin position="107"/>
        <end position="129"/>
    </location>
</feature>
<evidence type="ECO:0000256" key="1">
    <source>
        <dbReference type="ARBA" id="ARBA00004141"/>
    </source>
</evidence>
<feature type="transmembrane region" description="Helical" evidence="5">
    <location>
        <begin position="43"/>
        <end position="60"/>
    </location>
</feature>
<keyword evidence="7" id="KW-1185">Reference proteome</keyword>
<accession>A0A557SUV4</accession>
<dbReference type="Proteomes" id="UP000315289">
    <property type="component" value="Unassembled WGS sequence"/>
</dbReference>
<dbReference type="GO" id="GO:0016020">
    <property type="term" value="C:membrane"/>
    <property type="evidence" value="ECO:0007669"/>
    <property type="project" value="UniProtKB-SubCell"/>
</dbReference>
<feature type="transmembrane region" description="Helical" evidence="5">
    <location>
        <begin position="165"/>
        <end position="184"/>
    </location>
</feature>
<dbReference type="EMBL" id="VOAH01000008">
    <property type="protein sequence ID" value="TVP40385.1"/>
    <property type="molecule type" value="Genomic_DNA"/>
</dbReference>
<comment type="caution">
    <text evidence="6">The sequence shown here is derived from an EMBL/GenBank/DDBJ whole genome shotgun (WGS) entry which is preliminary data.</text>
</comment>
<feature type="transmembrane region" description="Helical" evidence="5">
    <location>
        <begin position="237"/>
        <end position="254"/>
    </location>
</feature>
<dbReference type="InterPro" id="IPR038770">
    <property type="entry name" value="Na+/solute_symporter_sf"/>
</dbReference>
<evidence type="ECO:0000256" key="3">
    <source>
        <dbReference type="ARBA" id="ARBA00022989"/>
    </source>
</evidence>
<dbReference type="RefSeq" id="WP_144731617.1">
    <property type="nucleotide sequence ID" value="NZ_ML675584.1"/>
</dbReference>
<comment type="subcellular location">
    <subcellularLocation>
        <location evidence="1">Membrane</location>
        <topology evidence="1">Multi-pass membrane protein</topology>
    </subcellularLocation>
</comment>
<gene>
    <name evidence="6" type="ORF">NARC_80113</name>
</gene>
<organism evidence="6 7">
    <name type="scientific">Candidatus Nitrosocosmicus arcticus</name>
    <dbReference type="NCBI Taxonomy" id="2035267"/>
    <lineage>
        <taxon>Archaea</taxon>
        <taxon>Nitrososphaerota</taxon>
        <taxon>Nitrososphaeria</taxon>
        <taxon>Nitrososphaerales</taxon>
        <taxon>Nitrososphaeraceae</taxon>
        <taxon>Candidatus Nitrosocosmicus</taxon>
    </lineage>
</organism>
<feature type="transmembrane region" description="Helical" evidence="5">
    <location>
        <begin position="14"/>
        <end position="37"/>
    </location>
</feature>
<dbReference type="Gene3D" id="1.20.1530.20">
    <property type="match status" value="1"/>
</dbReference>
<evidence type="ECO:0000256" key="5">
    <source>
        <dbReference type="SAM" id="Phobius"/>
    </source>
</evidence>
<evidence type="ECO:0000313" key="7">
    <source>
        <dbReference type="Proteomes" id="UP000315289"/>
    </source>
</evidence>
<evidence type="ECO:0000313" key="6">
    <source>
        <dbReference type="EMBL" id="TVP40385.1"/>
    </source>
</evidence>
<protein>
    <submittedName>
        <fullName evidence="6">Arsenical Resistance-3 (ACR3) Family transporter</fullName>
    </submittedName>
</protein>
<dbReference type="AlphaFoldDB" id="A0A557SUV4"/>
<dbReference type="Pfam" id="PF01758">
    <property type="entry name" value="SBF"/>
    <property type="match status" value="1"/>
</dbReference>
<reference evidence="6 7" key="1">
    <citation type="journal article" date="2019" name="Front. Microbiol.">
        <title>Ammonia Oxidation by the Arctic Terrestrial Thaumarchaeote Candidatus Nitrosocosmicus arcticus Is Stimulated by Increasing Temperatures.</title>
        <authorList>
            <person name="Alves R.J.E."/>
            <person name="Kerou M."/>
            <person name="Zappe A."/>
            <person name="Bittner R."/>
            <person name="Abby S.S."/>
            <person name="Schmidt H.A."/>
            <person name="Pfeifer K."/>
            <person name="Schleper C."/>
        </authorList>
    </citation>
    <scope>NUCLEOTIDE SEQUENCE [LARGE SCALE GENOMIC DNA]</scope>
    <source>
        <strain evidence="6 7">Kfb</strain>
    </source>
</reference>
<feature type="transmembrane region" description="Helical" evidence="5">
    <location>
        <begin position="136"/>
        <end position="159"/>
    </location>
</feature>
<sequence>MSIGNIRIMNSNHIFYYLILSILSSTAIGLSFPNIGILVEPYLLLWLGLLLLLNLMKMNVSELLTIFSHPKNLIILTVAKLVLIPVGIYALMYLISVTILPVSASLMLSVFLLSGISTGLGSPFVVNFVGGRLPIVVGLIITTSLSVPFILPILIFLFFSSNFSIPIIDMIILLLVALFLPLIASQILKKISPTLTNQINKKSLNLSIVFIFLINLGIFAKYSFFFFSNSIITVENITLAFILFGYYGLTGYGISRSMKLSKDDRVSAMISMIYINNILIVVFAQQFFGTEIAALSAFFNIPYYVGILLLKKILTAK</sequence>
<feature type="transmembrane region" description="Helical" evidence="5">
    <location>
        <begin position="72"/>
        <end position="95"/>
    </location>
</feature>
<dbReference type="InterPro" id="IPR002657">
    <property type="entry name" value="BilAc:Na_symport/Acr3"/>
</dbReference>
<name>A0A557SUV4_9ARCH</name>
<feature type="transmembrane region" description="Helical" evidence="5">
    <location>
        <begin position="292"/>
        <end position="310"/>
    </location>
</feature>
<proteinExistence type="predicted"/>
<feature type="transmembrane region" description="Helical" evidence="5">
    <location>
        <begin position="204"/>
        <end position="225"/>
    </location>
</feature>
<keyword evidence="2 5" id="KW-0812">Transmembrane</keyword>